<dbReference type="OrthoDB" id="100605at2"/>
<dbReference type="EMBL" id="QHKM01000001">
    <property type="protein sequence ID" value="RAK70376.1"/>
    <property type="molecule type" value="Genomic_DNA"/>
</dbReference>
<evidence type="ECO:0000313" key="3">
    <source>
        <dbReference type="Proteomes" id="UP000248553"/>
    </source>
</evidence>
<feature type="transmembrane region" description="Helical" evidence="1">
    <location>
        <begin position="525"/>
        <end position="547"/>
    </location>
</feature>
<feature type="transmembrane region" description="Helical" evidence="1">
    <location>
        <begin position="407"/>
        <end position="432"/>
    </location>
</feature>
<feature type="transmembrane region" description="Helical" evidence="1">
    <location>
        <begin position="365"/>
        <end position="386"/>
    </location>
</feature>
<gene>
    <name evidence="2" type="ORF">DLM85_05920</name>
</gene>
<dbReference type="RefSeq" id="WP_111477126.1">
    <property type="nucleotide sequence ID" value="NZ_QHKM01000001.1"/>
</dbReference>
<feature type="transmembrane region" description="Helical" evidence="1">
    <location>
        <begin position="324"/>
        <end position="345"/>
    </location>
</feature>
<feature type="transmembrane region" description="Helical" evidence="1">
    <location>
        <begin position="103"/>
        <end position="128"/>
    </location>
</feature>
<keyword evidence="1" id="KW-0472">Membrane</keyword>
<keyword evidence="1" id="KW-0812">Transmembrane</keyword>
<feature type="transmembrane region" description="Helical" evidence="1">
    <location>
        <begin position="17"/>
        <end position="38"/>
    </location>
</feature>
<evidence type="ECO:0000256" key="1">
    <source>
        <dbReference type="SAM" id="Phobius"/>
    </source>
</evidence>
<accession>A0A328BWE8</accession>
<dbReference type="Gene3D" id="1.10.390.10">
    <property type="entry name" value="Neutral Protease Domain 2"/>
    <property type="match status" value="1"/>
</dbReference>
<dbReference type="AlphaFoldDB" id="A0A328BWE8"/>
<dbReference type="SUPFAM" id="SSF55486">
    <property type="entry name" value="Metalloproteases ('zincins'), catalytic domain"/>
    <property type="match status" value="1"/>
</dbReference>
<feature type="transmembrane region" description="Helical" evidence="1">
    <location>
        <begin position="171"/>
        <end position="191"/>
    </location>
</feature>
<keyword evidence="3" id="KW-1185">Reference proteome</keyword>
<feature type="transmembrane region" description="Helical" evidence="1">
    <location>
        <begin position="444"/>
        <end position="468"/>
    </location>
</feature>
<reference evidence="3" key="1">
    <citation type="submission" date="2018-05" db="EMBL/GenBank/DDBJ databases">
        <authorList>
            <person name="Nie L."/>
        </authorList>
    </citation>
    <scope>NUCLEOTIDE SEQUENCE [LARGE SCALE GENOMIC DNA]</scope>
    <source>
        <strain evidence="3">NL</strain>
    </source>
</reference>
<dbReference type="Proteomes" id="UP000248553">
    <property type="component" value="Unassembled WGS sequence"/>
</dbReference>
<feature type="transmembrane region" description="Helical" evidence="1">
    <location>
        <begin position="140"/>
        <end position="164"/>
    </location>
</feature>
<feature type="transmembrane region" description="Helical" evidence="1">
    <location>
        <begin position="475"/>
        <end position="493"/>
    </location>
</feature>
<proteinExistence type="predicted"/>
<feature type="transmembrane region" description="Helical" evidence="1">
    <location>
        <begin position="249"/>
        <end position="266"/>
    </location>
</feature>
<sequence length="1197" mass="129543">MLLGLLSFEWRYHTRRATFAVAALLLAVISAFLVGTGYGPANVHVNSPYAVAQSLGVLSLLGVFVLTVFCAPAALRDAEQGMTGIVWATPVGRPRYLLSRLGGALLAGAAVLTLAALVLLLAPLLLPVAPERLGAVQPAAYLWALLVLALPNLLLVGAVLFAVASLTRSTLATYVGAVAIYALYLVTALLIDSPLMAGTAPPTPEGLARAALLDPFGLSAFFEQTRYWTPAERDSRLLTLSGHLLFNRLLWLSVAAAVLGLTYARFSPDATPRRRARPLQPAAESVPLAVVYQPVAPAPRSAAAFRRTLGWALRRELGHILRGWPFLTLLLLWVFVVGMECGAQSGGGEYGIHLLPTTGLMLDAIRLPLLLLGTVVVVYYAAEVVWRERVLGMAALLDATPAPNAAFFLAKAAALSTLPLLLALAGMAVGAVTQLAQGYAHVDVGLYLTLLWFAGLPLVLFALGALALQVISPNRWLGMMAGLLLAFVAYRGSVLGLEHPMWHFGNGPTGAYSEMDGFGPVLPSFAAFMLYWALLAILLAAVSGGLWQRGTDARLSARLRTLGAQWSPHTRRWLLAGAGLLAAVAGWLYWQTSVQHPWQSQSQQEAWQADYERQYRPLAARPQPGIVAVRTHVELYPRARRAVIRGHYVLENQTARPLDTVWVQLPEALTTARLTLPGAQRLRQDSRFGVELWRLPQPLAPGARTRLHFRLALDRGGIRAEGFSYDVTANGSMLMSAEVFPSLGYRPGRELSDPAARRRQGLRAAPTAPAPLPRTAAALAAVHAAGPGRAWHTLDATVGTDLDQTALGPGQLVRSWTQAGRRYFHYRQLRPTTPNFGFLSARYAVHRARQGPVTVEVWYHPAHAANAARVLAAATHSLRVLSARYGAYPHATLRIAEVPAWAPFGAYALPGLVLFTEDRGFTAAPQSADVDLLLRRVAHEVSHQWWGHTLDPADVLGGSTLIETLAKHSEQLVLADAHGPGALPAVLAFDEDRYLAGRTDEAATEPAMLAVDDQAYLYYGKGAVLMNSLRARLGPAAVDRALGRLLAAYGGPHGAATTRDLWTALLTEATTPADRAAVDEWLTQQVVRELRVDTALVKPAADGRFQAEIRISARKTDSRNGRETPLSTDGERVEVSVLDGPPGRGRRLYHGEERVAGSQIHLQLRLPKRPAYVVVDPAVRYLDRNRVNNQRRFEAGR</sequence>
<keyword evidence="1" id="KW-1133">Transmembrane helix</keyword>
<dbReference type="InterPro" id="IPR027268">
    <property type="entry name" value="Peptidase_M4/M1_CTD_sf"/>
</dbReference>
<organism evidence="2 3">
    <name type="scientific">Hymenobacter edaphi</name>
    <dbReference type="NCBI Taxonomy" id="2211146"/>
    <lineage>
        <taxon>Bacteria</taxon>
        <taxon>Pseudomonadati</taxon>
        <taxon>Bacteroidota</taxon>
        <taxon>Cytophagia</taxon>
        <taxon>Cytophagales</taxon>
        <taxon>Hymenobacteraceae</taxon>
        <taxon>Hymenobacter</taxon>
    </lineage>
</organism>
<evidence type="ECO:0000313" key="2">
    <source>
        <dbReference type="EMBL" id="RAK70376.1"/>
    </source>
</evidence>
<feature type="transmembrane region" description="Helical" evidence="1">
    <location>
        <begin position="50"/>
        <end position="75"/>
    </location>
</feature>
<comment type="caution">
    <text evidence="2">The sequence shown here is derived from an EMBL/GenBank/DDBJ whole genome shotgun (WGS) entry which is preliminary data.</text>
</comment>
<feature type="transmembrane region" description="Helical" evidence="1">
    <location>
        <begin position="573"/>
        <end position="590"/>
    </location>
</feature>
<protein>
    <recommendedName>
        <fullName evidence="4">Peptidase M1 membrane alanine aminopeptidase domain-containing protein</fullName>
    </recommendedName>
</protein>
<evidence type="ECO:0008006" key="4">
    <source>
        <dbReference type="Google" id="ProtNLM"/>
    </source>
</evidence>
<name>A0A328BWE8_9BACT</name>